<gene>
    <name evidence="1" type="ORF">L2E82_44972</name>
</gene>
<keyword evidence="2" id="KW-1185">Reference proteome</keyword>
<dbReference type="Proteomes" id="UP001055811">
    <property type="component" value="Linkage Group LG08"/>
</dbReference>
<proteinExistence type="predicted"/>
<accession>A0ACB8ZSP6</accession>
<reference evidence="2" key="1">
    <citation type="journal article" date="2022" name="Mol. Ecol. Resour.">
        <title>The genomes of chicory, endive, great burdock and yacon provide insights into Asteraceae palaeo-polyploidization history and plant inulin production.</title>
        <authorList>
            <person name="Fan W."/>
            <person name="Wang S."/>
            <person name="Wang H."/>
            <person name="Wang A."/>
            <person name="Jiang F."/>
            <person name="Liu H."/>
            <person name="Zhao H."/>
            <person name="Xu D."/>
            <person name="Zhang Y."/>
        </authorList>
    </citation>
    <scope>NUCLEOTIDE SEQUENCE [LARGE SCALE GENOMIC DNA]</scope>
    <source>
        <strain evidence="2">cv. Punajuju</strain>
    </source>
</reference>
<protein>
    <submittedName>
        <fullName evidence="1">Uncharacterized protein</fullName>
    </submittedName>
</protein>
<sequence length="249" mass="28145">MYHEKRNKVKDIDVVDKKKEYAVQVSGVVISPYPITKGQVTSFTISAFTESLFLLIDSLSLKRSSRFSSVISLGDKIKFSLSPSKSKDRLSTNVPGIPLDERNLKEAESHDELYSTALKKIKEASRLSLKITLQSVSALIIFTIRETVFNRPMRNDDEDHQNEIEESNNLCPGRPLGRKIHSGSSFHKRRATSNTAMDEMSLAQAHRYVLFNVESVTPFREIGDDGDDGMDVTPEMEVEREDSEEIDDE</sequence>
<organism evidence="1 2">
    <name type="scientific">Cichorium intybus</name>
    <name type="common">Chicory</name>
    <dbReference type="NCBI Taxonomy" id="13427"/>
    <lineage>
        <taxon>Eukaryota</taxon>
        <taxon>Viridiplantae</taxon>
        <taxon>Streptophyta</taxon>
        <taxon>Embryophyta</taxon>
        <taxon>Tracheophyta</taxon>
        <taxon>Spermatophyta</taxon>
        <taxon>Magnoliopsida</taxon>
        <taxon>eudicotyledons</taxon>
        <taxon>Gunneridae</taxon>
        <taxon>Pentapetalae</taxon>
        <taxon>asterids</taxon>
        <taxon>campanulids</taxon>
        <taxon>Asterales</taxon>
        <taxon>Asteraceae</taxon>
        <taxon>Cichorioideae</taxon>
        <taxon>Cichorieae</taxon>
        <taxon>Cichoriinae</taxon>
        <taxon>Cichorium</taxon>
    </lineage>
</organism>
<evidence type="ECO:0000313" key="1">
    <source>
        <dbReference type="EMBL" id="KAI3700346.1"/>
    </source>
</evidence>
<comment type="caution">
    <text evidence="1">The sequence shown here is derived from an EMBL/GenBank/DDBJ whole genome shotgun (WGS) entry which is preliminary data.</text>
</comment>
<reference evidence="1 2" key="2">
    <citation type="journal article" date="2022" name="Mol. Ecol. Resour.">
        <title>The genomes of chicory, endive, great burdock and yacon provide insights into Asteraceae paleo-polyploidization history and plant inulin production.</title>
        <authorList>
            <person name="Fan W."/>
            <person name="Wang S."/>
            <person name="Wang H."/>
            <person name="Wang A."/>
            <person name="Jiang F."/>
            <person name="Liu H."/>
            <person name="Zhao H."/>
            <person name="Xu D."/>
            <person name="Zhang Y."/>
        </authorList>
    </citation>
    <scope>NUCLEOTIDE SEQUENCE [LARGE SCALE GENOMIC DNA]</scope>
    <source>
        <strain evidence="2">cv. Punajuju</strain>
        <tissue evidence="1">Leaves</tissue>
    </source>
</reference>
<name>A0ACB8ZSP6_CICIN</name>
<dbReference type="EMBL" id="CM042016">
    <property type="protein sequence ID" value="KAI3700346.1"/>
    <property type="molecule type" value="Genomic_DNA"/>
</dbReference>
<evidence type="ECO:0000313" key="2">
    <source>
        <dbReference type="Proteomes" id="UP001055811"/>
    </source>
</evidence>